<evidence type="ECO:0000313" key="2">
    <source>
        <dbReference type="Proteomes" id="UP000199417"/>
    </source>
</evidence>
<name>A0A1G6VZP1_9NOCA</name>
<dbReference type="Proteomes" id="UP000199417">
    <property type="component" value="Unassembled WGS sequence"/>
</dbReference>
<dbReference type="EMBL" id="FNAB01000005">
    <property type="protein sequence ID" value="SDD58994.1"/>
    <property type="molecule type" value="Genomic_DNA"/>
</dbReference>
<dbReference type="InterPro" id="IPR016084">
    <property type="entry name" value="Haem_Oase-like_multi-hlx"/>
</dbReference>
<dbReference type="AlphaFoldDB" id="A0A1G6VZP1"/>
<protein>
    <submittedName>
        <fullName evidence="1">Iron-containing redox enzyme</fullName>
    </submittedName>
</protein>
<dbReference type="STRING" id="168276.SAMN05444580_105193"/>
<dbReference type="Gene3D" id="1.20.910.10">
    <property type="entry name" value="Heme oxygenase-like"/>
    <property type="match status" value="1"/>
</dbReference>
<keyword evidence="2" id="KW-1185">Reference proteome</keyword>
<reference evidence="1 2" key="1">
    <citation type="submission" date="2016-10" db="EMBL/GenBank/DDBJ databases">
        <authorList>
            <person name="de Groot N.N."/>
        </authorList>
    </citation>
    <scope>NUCLEOTIDE SEQUENCE [LARGE SCALE GENOMIC DNA]</scope>
    <source>
        <strain evidence="1 2">JCM 11308</strain>
    </source>
</reference>
<dbReference type="SMART" id="SM01236">
    <property type="entry name" value="Haem_oxygenase_2"/>
    <property type="match status" value="1"/>
</dbReference>
<dbReference type="SUPFAM" id="SSF48613">
    <property type="entry name" value="Heme oxygenase-like"/>
    <property type="match status" value="1"/>
</dbReference>
<evidence type="ECO:0000313" key="1">
    <source>
        <dbReference type="EMBL" id="SDD58994.1"/>
    </source>
</evidence>
<accession>A0A1G6VZP1</accession>
<sequence length="331" mass="36612">MPRGPISCAIVTALSGDRSASTRLPPAVGHAHPLGGDLQLALQVCYEIHYRGFAGVDPEWEWDPDLIRLRGEMERLFLARVRDEVAGGADAETALDAAATEPPGGAGVSRYLLEEGTWDQMREYFVHRSIYQLKEADPQAWAIPRLEGRAKCAFVAVEYDEFGAGRPERMHATLFEDLLRAAELDHRYLGYLDEVPPETLAIVNLMSLYGLHRALRGALVGHFAAVEITTPPSAGRLVAALERMQAPEECIRFYTEHVEADAVHEQVLRDDVVGALLESEPELAADVVFGVQATELLEDRLAAYLMQKWQRGASTLLPVSGPHRSDNHLMR</sequence>
<gene>
    <name evidence="1" type="ORF">SAMN05444580_105193</name>
</gene>
<dbReference type="Pfam" id="PF14518">
    <property type="entry name" value="Haem_oxygenas_2"/>
    <property type="match status" value="1"/>
</dbReference>
<proteinExistence type="predicted"/>
<organism evidence="1 2">
    <name type="scientific">Rhodococcus tukisamuensis</name>
    <dbReference type="NCBI Taxonomy" id="168276"/>
    <lineage>
        <taxon>Bacteria</taxon>
        <taxon>Bacillati</taxon>
        <taxon>Actinomycetota</taxon>
        <taxon>Actinomycetes</taxon>
        <taxon>Mycobacteriales</taxon>
        <taxon>Nocardiaceae</taxon>
        <taxon>Rhodococcus</taxon>
    </lineage>
</organism>